<reference evidence="2 3" key="1">
    <citation type="journal article" date="2016" name="Nat. Commun.">
        <title>Thousands of microbial genomes shed light on interconnected biogeochemical processes in an aquifer system.</title>
        <authorList>
            <person name="Anantharaman K."/>
            <person name="Brown C.T."/>
            <person name="Hug L.A."/>
            <person name="Sharon I."/>
            <person name="Castelle C.J."/>
            <person name="Probst A.J."/>
            <person name="Thomas B.C."/>
            <person name="Singh A."/>
            <person name="Wilkins M.J."/>
            <person name="Karaoz U."/>
            <person name="Brodie E.L."/>
            <person name="Williams K.H."/>
            <person name="Hubbard S.S."/>
            <person name="Banfield J.F."/>
        </authorList>
    </citation>
    <scope>NUCLEOTIDE SEQUENCE [LARGE SCALE GENOMIC DNA]</scope>
</reference>
<keyword evidence="1" id="KW-0472">Membrane</keyword>
<dbReference type="AlphaFoldDB" id="A0A1G1YGP4"/>
<evidence type="ECO:0000256" key="1">
    <source>
        <dbReference type="SAM" id="Phobius"/>
    </source>
</evidence>
<evidence type="ECO:0000313" key="2">
    <source>
        <dbReference type="EMBL" id="OGY51414.1"/>
    </source>
</evidence>
<proteinExistence type="predicted"/>
<name>A0A1G1YGP4_9BACT</name>
<accession>A0A1G1YGP4</accession>
<keyword evidence="1" id="KW-0812">Transmembrane</keyword>
<comment type="caution">
    <text evidence="2">The sequence shown here is derived from an EMBL/GenBank/DDBJ whole genome shotgun (WGS) entry which is preliminary data.</text>
</comment>
<dbReference type="EMBL" id="MHIM01000037">
    <property type="protein sequence ID" value="OGY51414.1"/>
    <property type="molecule type" value="Genomic_DNA"/>
</dbReference>
<organism evidence="2 3">
    <name type="scientific">Candidatus Buchananbacteria bacterium RIFCSPLOWO2_01_FULL_39_33</name>
    <dbReference type="NCBI Taxonomy" id="1797543"/>
    <lineage>
        <taxon>Bacteria</taxon>
        <taxon>Candidatus Buchananiibacteriota</taxon>
    </lineage>
</organism>
<feature type="transmembrane region" description="Helical" evidence="1">
    <location>
        <begin position="280"/>
        <end position="303"/>
    </location>
</feature>
<sequence>MRHLIIFLIFLSFLLFIPDQVLALTISPLIIDAAIDPGQSGVYEVKLYNETNDDIFISAAVEKFRPQGENGQARILSPDITDTSVNWIKLPANSLVLKPAEIISVPVIINIPKTAEAGGYYLAVMWESSAGPKNQQSHQALIASRVGTLVLLEVPGETKKGLEIIDFNLKENKKFYNSWPIGFLLRLRNYGNVHLRPQGSVIIKDFTGQTIEALPFNSQGGAILPQTVRSFELFWGDDNNSRLGPLAVLINQLADFKIGRFSAKTIIDYGNQDDLVSEPVYFWIFPWPSIISLVVIAVVMIFLSRWVKKK</sequence>
<keyword evidence="1" id="KW-1133">Transmembrane helix</keyword>
<dbReference type="Proteomes" id="UP000177376">
    <property type="component" value="Unassembled WGS sequence"/>
</dbReference>
<protein>
    <recommendedName>
        <fullName evidence="4">DUF916 domain-containing protein</fullName>
    </recommendedName>
</protein>
<evidence type="ECO:0000313" key="3">
    <source>
        <dbReference type="Proteomes" id="UP000177376"/>
    </source>
</evidence>
<gene>
    <name evidence="2" type="ORF">A3A02_03515</name>
</gene>
<evidence type="ECO:0008006" key="4">
    <source>
        <dbReference type="Google" id="ProtNLM"/>
    </source>
</evidence>